<dbReference type="AlphaFoldDB" id="A0A167T9S7"/>
<evidence type="ECO:0000313" key="3">
    <source>
        <dbReference type="Proteomes" id="UP000076865"/>
    </source>
</evidence>
<dbReference type="OrthoDB" id="9790504at2"/>
<keyword evidence="1" id="KW-0472">Membrane</keyword>
<accession>A0A167T9S7</accession>
<sequence length="142" mass="15377">MTTIEIAFVVIVSFAGGLATGTGFVAFLVVLGVIPRLTQLTKTMKSIHAYEWSAVAGAVIGGWMSLRSSVLGASKYWLIPLGLFSGVFIGMLAAALTEVLNVWPILAKRMRMADKLILLLMAIVFGKVFGSLFYWIYVVEGK</sequence>
<keyword evidence="1" id="KW-1133">Transmembrane helix</keyword>
<reference evidence="2 3" key="1">
    <citation type="journal article" date="2006" name="Syst. Appl. Microbiol.">
        <title>Anoxybacillus amylolyticus sp. nov., a thermophilic amylase producing bacterium isolated from Mount Rittmann (Antarctica).</title>
        <authorList>
            <person name="Poli A."/>
            <person name="Esposito E."/>
            <person name="Lama L."/>
            <person name="Orlando P."/>
            <person name="Nicolaus G."/>
            <person name="de Appolonia F."/>
            <person name="Gambacorta A."/>
            <person name="Nicolaus B."/>
        </authorList>
    </citation>
    <scope>NUCLEOTIDE SEQUENCE [LARGE SCALE GENOMIC DNA]</scope>
    <source>
        <strain evidence="2 3">DSM 15939</strain>
    </source>
</reference>
<feature type="transmembrane region" description="Helical" evidence="1">
    <location>
        <begin position="6"/>
        <end position="34"/>
    </location>
</feature>
<dbReference type="EMBL" id="CP015438">
    <property type="protein sequence ID" value="ANB59678.1"/>
    <property type="molecule type" value="Genomic_DNA"/>
</dbReference>
<dbReference type="RefSeq" id="WP_066325996.1">
    <property type="nucleotide sequence ID" value="NZ_CP015438.1"/>
</dbReference>
<keyword evidence="1" id="KW-0812">Transmembrane</keyword>
<evidence type="ECO:0000313" key="2">
    <source>
        <dbReference type="EMBL" id="ANB59678.1"/>
    </source>
</evidence>
<dbReference type="InterPro" id="IPR020144">
    <property type="entry name" value="SpoVAB"/>
</dbReference>
<feature type="transmembrane region" description="Helical" evidence="1">
    <location>
        <begin position="116"/>
        <end position="137"/>
    </location>
</feature>
<evidence type="ECO:0000256" key="1">
    <source>
        <dbReference type="SAM" id="Phobius"/>
    </source>
</evidence>
<dbReference type="Pfam" id="PF13782">
    <property type="entry name" value="SpoVAB"/>
    <property type="match status" value="1"/>
</dbReference>
<feature type="transmembrane region" description="Helical" evidence="1">
    <location>
        <begin position="76"/>
        <end position="96"/>
    </location>
</feature>
<dbReference type="Proteomes" id="UP000076865">
    <property type="component" value="Chromosome"/>
</dbReference>
<name>A0A167T9S7_9BACL</name>
<gene>
    <name evidence="2" type="ORF">GFC30_2503</name>
</gene>
<protein>
    <submittedName>
        <fullName evidence="2">Stage V sporulation AB family protein</fullName>
    </submittedName>
</protein>
<organism evidence="2 3">
    <name type="scientific">Anoxybacteroides amylolyticum</name>
    <dbReference type="NCBI Taxonomy" id="294699"/>
    <lineage>
        <taxon>Bacteria</taxon>
        <taxon>Bacillati</taxon>
        <taxon>Bacillota</taxon>
        <taxon>Bacilli</taxon>
        <taxon>Bacillales</taxon>
        <taxon>Anoxybacillaceae</taxon>
        <taxon>Anoxybacteroides</taxon>
    </lineage>
</organism>
<proteinExistence type="predicted"/>
<feature type="transmembrane region" description="Helical" evidence="1">
    <location>
        <begin position="46"/>
        <end position="64"/>
    </location>
</feature>
<keyword evidence="3" id="KW-1185">Reference proteome</keyword>
<dbReference type="PATRIC" id="fig|294699.3.peg.2574"/>
<dbReference type="KEGG" id="aamy:GFC30_2503"/>